<dbReference type="Gene3D" id="1.25.40.10">
    <property type="entry name" value="Tetratricopeptide repeat domain"/>
    <property type="match status" value="1"/>
</dbReference>
<dbReference type="InterPro" id="IPR011990">
    <property type="entry name" value="TPR-like_helical_dom_sf"/>
</dbReference>
<evidence type="ECO:0000313" key="2">
    <source>
        <dbReference type="Proteomes" id="UP001500618"/>
    </source>
</evidence>
<keyword evidence="2" id="KW-1185">Reference proteome</keyword>
<evidence type="ECO:0000313" key="1">
    <source>
        <dbReference type="EMBL" id="GAA1679324.1"/>
    </source>
</evidence>
<proteinExistence type="predicted"/>
<dbReference type="RefSeq" id="WP_344310867.1">
    <property type="nucleotide sequence ID" value="NZ_BAAANY010000009.1"/>
</dbReference>
<sequence>MSEERRDNWLAKAYREASAAGDAATAERHLLELVELHPESAWLWFNLGLFAKRRRDWAQCARLNERSLEIATEAEDPAAWNLGIAATAMGDWPVARRAWSTYGVTMPDGDGEPVMDFGLVPIRLNPEPRHIGETRLQIDGQLHDTEVVWCRRIDPARAIIQNVPTPESGHRFGDLVLHDGEPVGSRKIDGQERGVFQEIALLRPSEKPTLRSVVFCPSEADAQQLQSAFEAADLGAEDWTQSVRMLCKSCSEGNPDPSHDHGPVEWDPERDYGIGATFGEADQVLRQWALSGSDRSYSSPERAF</sequence>
<protein>
    <recommendedName>
        <fullName evidence="3">Tetratricopeptide repeat protein</fullName>
    </recommendedName>
</protein>
<dbReference type="EMBL" id="BAAANY010000009">
    <property type="protein sequence ID" value="GAA1679324.1"/>
    <property type="molecule type" value="Genomic_DNA"/>
</dbReference>
<reference evidence="1 2" key="1">
    <citation type="journal article" date="2019" name="Int. J. Syst. Evol. Microbiol.">
        <title>The Global Catalogue of Microorganisms (GCM) 10K type strain sequencing project: providing services to taxonomists for standard genome sequencing and annotation.</title>
        <authorList>
            <consortium name="The Broad Institute Genomics Platform"/>
            <consortium name="The Broad Institute Genome Sequencing Center for Infectious Disease"/>
            <person name="Wu L."/>
            <person name="Ma J."/>
        </authorList>
    </citation>
    <scope>NUCLEOTIDE SEQUENCE [LARGE SCALE GENOMIC DNA]</scope>
    <source>
        <strain evidence="1 2">JCM 14718</strain>
    </source>
</reference>
<comment type="caution">
    <text evidence="1">The sequence shown here is derived from an EMBL/GenBank/DDBJ whole genome shotgun (WGS) entry which is preliminary data.</text>
</comment>
<organism evidence="1 2">
    <name type="scientific">Fodinicola feengrottensis</name>
    <dbReference type="NCBI Taxonomy" id="435914"/>
    <lineage>
        <taxon>Bacteria</taxon>
        <taxon>Bacillati</taxon>
        <taxon>Actinomycetota</taxon>
        <taxon>Actinomycetes</taxon>
        <taxon>Mycobacteriales</taxon>
        <taxon>Fodinicola</taxon>
    </lineage>
</organism>
<dbReference type="Proteomes" id="UP001500618">
    <property type="component" value="Unassembled WGS sequence"/>
</dbReference>
<gene>
    <name evidence="1" type="ORF">GCM10009765_30680</name>
</gene>
<name>A0ABN2GZA7_9ACTN</name>
<dbReference type="SUPFAM" id="SSF48452">
    <property type="entry name" value="TPR-like"/>
    <property type="match status" value="1"/>
</dbReference>
<accession>A0ABN2GZA7</accession>
<evidence type="ECO:0008006" key="3">
    <source>
        <dbReference type="Google" id="ProtNLM"/>
    </source>
</evidence>